<evidence type="ECO:0000256" key="4">
    <source>
        <dbReference type="ARBA" id="ARBA00022475"/>
    </source>
</evidence>
<feature type="transmembrane region" description="Helical" evidence="8">
    <location>
        <begin position="369"/>
        <end position="391"/>
    </location>
</feature>
<feature type="transmembrane region" description="Helical" evidence="8">
    <location>
        <begin position="12"/>
        <end position="31"/>
    </location>
</feature>
<dbReference type="GO" id="GO:0022857">
    <property type="term" value="F:transmembrane transporter activity"/>
    <property type="evidence" value="ECO:0007669"/>
    <property type="project" value="InterPro"/>
</dbReference>
<feature type="transmembrane region" description="Helical" evidence="8">
    <location>
        <begin position="163"/>
        <end position="188"/>
    </location>
</feature>
<dbReference type="InterPro" id="IPR036259">
    <property type="entry name" value="MFS_trans_sf"/>
</dbReference>
<dbReference type="InterPro" id="IPR011701">
    <property type="entry name" value="MFS"/>
</dbReference>
<comment type="subcellular location">
    <subcellularLocation>
        <location evidence="1">Cell membrane</location>
        <topology evidence="1">Multi-pass membrane protein</topology>
    </subcellularLocation>
</comment>
<dbReference type="CDD" id="cd17324">
    <property type="entry name" value="MFS_NepI_like"/>
    <property type="match status" value="1"/>
</dbReference>
<protein>
    <submittedName>
        <fullName evidence="10">YNFM family putative membrane transporter</fullName>
    </submittedName>
</protein>
<proteinExistence type="inferred from homology"/>
<feature type="transmembrane region" description="Helical" evidence="8">
    <location>
        <begin position="105"/>
        <end position="127"/>
    </location>
</feature>
<feature type="domain" description="Major facilitator superfamily (MFS) profile" evidence="9">
    <location>
        <begin position="14"/>
        <end position="395"/>
    </location>
</feature>
<dbReference type="Proteomes" id="UP000247416">
    <property type="component" value="Unassembled WGS sequence"/>
</dbReference>
<feature type="transmembrane region" description="Helical" evidence="8">
    <location>
        <begin position="139"/>
        <end position="157"/>
    </location>
</feature>
<comment type="caution">
    <text evidence="10">The sequence shown here is derived from an EMBL/GenBank/DDBJ whole genome shotgun (WGS) entry which is preliminary data.</text>
</comment>
<keyword evidence="6 8" id="KW-1133">Transmembrane helix</keyword>
<evidence type="ECO:0000256" key="1">
    <source>
        <dbReference type="ARBA" id="ARBA00004651"/>
    </source>
</evidence>
<keyword evidence="7 8" id="KW-0472">Membrane</keyword>
<dbReference type="SUPFAM" id="SSF103473">
    <property type="entry name" value="MFS general substrate transporter"/>
    <property type="match status" value="1"/>
</dbReference>
<reference evidence="10 11" key="1">
    <citation type="submission" date="2018-06" db="EMBL/GenBank/DDBJ databases">
        <title>Genomic Encyclopedia of Archaeal and Bacterial Type Strains, Phase II (KMG-II): from individual species to whole genera.</title>
        <authorList>
            <person name="Goeker M."/>
        </authorList>
    </citation>
    <scope>NUCLEOTIDE SEQUENCE [LARGE SCALE GENOMIC DNA]</scope>
    <source>
        <strain evidence="10 11">KACC 16626</strain>
    </source>
</reference>
<feature type="transmembrane region" description="Helical" evidence="8">
    <location>
        <begin position="307"/>
        <end position="330"/>
    </location>
</feature>
<dbReference type="PANTHER" id="PTHR43271">
    <property type="entry name" value="BLL2771 PROTEIN"/>
    <property type="match status" value="1"/>
</dbReference>
<evidence type="ECO:0000313" key="11">
    <source>
        <dbReference type="Proteomes" id="UP000247416"/>
    </source>
</evidence>
<feature type="transmembrane region" description="Helical" evidence="8">
    <location>
        <begin position="283"/>
        <end position="301"/>
    </location>
</feature>
<feature type="transmembrane region" description="Helical" evidence="8">
    <location>
        <begin position="216"/>
        <end position="238"/>
    </location>
</feature>
<feature type="transmembrane region" description="Helical" evidence="8">
    <location>
        <begin position="80"/>
        <end position="99"/>
    </location>
</feature>
<dbReference type="OrthoDB" id="63984at2"/>
<dbReference type="Pfam" id="PF07690">
    <property type="entry name" value="MFS_1"/>
    <property type="match status" value="1"/>
</dbReference>
<keyword evidence="11" id="KW-1185">Reference proteome</keyword>
<feature type="transmembrane region" description="Helical" evidence="8">
    <location>
        <begin position="43"/>
        <end position="68"/>
    </location>
</feature>
<dbReference type="GO" id="GO:0005886">
    <property type="term" value="C:plasma membrane"/>
    <property type="evidence" value="ECO:0007669"/>
    <property type="project" value="UniProtKB-SubCell"/>
</dbReference>
<name>A0A318TNP2_9BACL</name>
<gene>
    <name evidence="10" type="ORF">BJ095_13034</name>
</gene>
<evidence type="ECO:0000256" key="2">
    <source>
        <dbReference type="ARBA" id="ARBA00008335"/>
    </source>
</evidence>
<evidence type="ECO:0000256" key="3">
    <source>
        <dbReference type="ARBA" id="ARBA00022448"/>
    </source>
</evidence>
<keyword evidence="4" id="KW-1003">Cell membrane</keyword>
<dbReference type="RefSeq" id="WP_107934804.1">
    <property type="nucleotide sequence ID" value="NZ_CP085009.1"/>
</dbReference>
<dbReference type="EMBL" id="QJTJ01000030">
    <property type="protein sequence ID" value="PYF03505.1"/>
    <property type="molecule type" value="Genomic_DNA"/>
</dbReference>
<accession>A0A318TNP2</accession>
<feature type="transmembrane region" description="Helical" evidence="8">
    <location>
        <begin position="253"/>
        <end position="271"/>
    </location>
</feature>
<feature type="transmembrane region" description="Helical" evidence="8">
    <location>
        <begin position="342"/>
        <end position="363"/>
    </location>
</feature>
<sequence length="411" mass="44888">MNYLQKGTKEFTLANLALFAAGFITFANLYITQPLFPQFTKTFGVSPATASLSLSLSTGVLSVTLILFGSLSEAWGRKRLMTISIFAASIFTILLAFAPTFEALLLLRMLQGFVFAGVPAIAMAYLAEEVDPKSLGVAMGLYISGNSIGGLSGRIIMGTMTDFFNWQIGMVFTGLLSLLICLYFVWALPASKHFSPRKLEFKALSKSLFHHIKDPGLLCLFGISFTLMGGFVTLYNYISYKLLGAPYHLSSTVVGWIFIVYLVGTFSSTWFGSLSDKFGRPKVLLTGIAIMFTGALLTLPINLVIKIAGIVIFTFGFFGSHSIASGWVSFRATKDRAQASSLYLFAYYFGSSIGGTTGGFFWSRWGWNGVIAFIGACLVTAFTLAVTLVLLNEKAKKRQNSFQLVKKEGFQ</sequence>
<dbReference type="PROSITE" id="PS50850">
    <property type="entry name" value="MFS"/>
    <property type="match status" value="1"/>
</dbReference>
<evidence type="ECO:0000259" key="9">
    <source>
        <dbReference type="PROSITE" id="PS50850"/>
    </source>
</evidence>
<dbReference type="InterPro" id="IPR020846">
    <property type="entry name" value="MFS_dom"/>
</dbReference>
<keyword evidence="5 8" id="KW-0812">Transmembrane</keyword>
<organism evidence="10 11">
    <name type="scientific">Ureibacillus chungkukjangi</name>
    <dbReference type="NCBI Taxonomy" id="1202712"/>
    <lineage>
        <taxon>Bacteria</taxon>
        <taxon>Bacillati</taxon>
        <taxon>Bacillota</taxon>
        <taxon>Bacilli</taxon>
        <taxon>Bacillales</taxon>
        <taxon>Caryophanaceae</taxon>
        <taxon>Ureibacillus</taxon>
    </lineage>
</organism>
<keyword evidence="3" id="KW-0813">Transport</keyword>
<comment type="similarity">
    <text evidence="2">Belongs to the major facilitator superfamily.</text>
</comment>
<dbReference type="PANTHER" id="PTHR43271:SF1">
    <property type="entry name" value="INNER MEMBRANE TRANSPORT PROTEIN YNFM"/>
    <property type="match status" value="1"/>
</dbReference>
<evidence type="ECO:0000256" key="7">
    <source>
        <dbReference type="ARBA" id="ARBA00023136"/>
    </source>
</evidence>
<dbReference type="Gene3D" id="1.20.1250.20">
    <property type="entry name" value="MFS general substrate transporter like domains"/>
    <property type="match status" value="1"/>
</dbReference>
<evidence type="ECO:0000256" key="5">
    <source>
        <dbReference type="ARBA" id="ARBA00022692"/>
    </source>
</evidence>
<evidence type="ECO:0000313" key="10">
    <source>
        <dbReference type="EMBL" id="PYF03505.1"/>
    </source>
</evidence>
<evidence type="ECO:0000256" key="8">
    <source>
        <dbReference type="SAM" id="Phobius"/>
    </source>
</evidence>
<evidence type="ECO:0000256" key="6">
    <source>
        <dbReference type="ARBA" id="ARBA00022989"/>
    </source>
</evidence>
<dbReference type="AlphaFoldDB" id="A0A318TNP2"/>